<dbReference type="Gene3D" id="1.20.58.60">
    <property type="match status" value="1"/>
</dbReference>
<dbReference type="PANTHER" id="PTHR46607:SF1">
    <property type="entry name" value="SEC14 DOMAIN AND SPECTRIN REPEAT-CONTAINING PROTEIN 1"/>
    <property type="match status" value="1"/>
</dbReference>
<accession>A0A0N5AV56</accession>
<proteinExistence type="inferred from homology"/>
<dbReference type="Gene3D" id="3.40.525.10">
    <property type="entry name" value="CRAL-TRIO lipid binding domain"/>
    <property type="match status" value="1"/>
</dbReference>
<evidence type="ECO:0000256" key="2">
    <source>
        <dbReference type="ARBA" id="ARBA00038285"/>
    </source>
</evidence>
<name>A0A0N5AV56_9BILA</name>
<feature type="domain" description="CRAL-TRIO" evidence="5">
    <location>
        <begin position="2"/>
        <end position="164"/>
    </location>
</feature>
<evidence type="ECO:0000256" key="3">
    <source>
        <dbReference type="SAM" id="Coils"/>
    </source>
</evidence>
<dbReference type="InterPro" id="IPR036865">
    <property type="entry name" value="CRAL-TRIO_dom_sf"/>
</dbReference>
<dbReference type="GO" id="GO:0032266">
    <property type="term" value="F:phosphatidylinositol-3-phosphate binding"/>
    <property type="evidence" value="ECO:0007669"/>
    <property type="project" value="TreeGrafter"/>
</dbReference>
<dbReference type="GO" id="GO:0010314">
    <property type="term" value="F:phosphatidylinositol-5-phosphate binding"/>
    <property type="evidence" value="ECO:0007669"/>
    <property type="project" value="TreeGrafter"/>
</dbReference>
<dbReference type="AlphaFoldDB" id="A0A0N5AV56"/>
<dbReference type="Pfam" id="PF13716">
    <property type="entry name" value="CRAL_TRIO_2"/>
    <property type="match status" value="1"/>
</dbReference>
<dbReference type="InterPro" id="IPR056804">
    <property type="entry name" value="Spectrin_SESTD1"/>
</dbReference>
<evidence type="ECO:0000259" key="5">
    <source>
        <dbReference type="PROSITE" id="PS50191"/>
    </source>
</evidence>
<dbReference type="WBParaSite" id="SMUV_0000876101-mRNA-1">
    <property type="protein sequence ID" value="SMUV_0000876101-mRNA-1"/>
    <property type="gene ID" value="SMUV_0000876101"/>
</dbReference>
<feature type="coiled-coil region" evidence="3">
    <location>
        <begin position="242"/>
        <end position="276"/>
    </location>
</feature>
<keyword evidence="1" id="KW-0677">Repeat</keyword>
<dbReference type="GO" id="GO:0080025">
    <property type="term" value="F:phosphatidylinositol-3,5-bisphosphate binding"/>
    <property type="evidence" value="ECO:0007669"/>
    <property type="project" value="TreeGrafter"/>
</dbReference>
<protein>
    <submittedName>
        <fullName evidence="7">CRAL-TRIO domain-containing protein</fullName>
    </submittedName>
</protein>
<dbReference type="SUPFAM" id="SSF52087">
    <property type="entry name" value="CRAL/TRIO domain"/>
    <property type="match status" value="1"/>
</dbReference>
<evidence type="ECO:0000313" key="6">
    <source>
        <dbReference type="Proteomes" id="UP000046393"/>
    </source>
</evidence>
<feature type="region of interest" description="Disordered" evidence="4">
    <location>
        <begin position="778"/>
        <end position="807"/>
    </location>
</feature>
<dbReference type="PANTHER" id="PTHR46607">
    <property type="entry name" value="SEC14 DOMAIN AND SPECTRIN REPEAT-CONTAINING PROTEIN 1"/>
    <property type="match status" value="1"/>
</dbReference>
<dbReference type="InterPro" id="IPR001251">
    <property type="entry name" value="CRAL-TRIO_dom"/>
</dbReference>
<evidence type="ECO:0000313" key="7">
    <source>
        <dbReference type="WBParaSite" id="SMUV_0000876101-mRNA-1"/>
    </source>
</evidence>
<dbReference type="STRING" id="451379.A0A0N5AV56"/>
<dbReference type="GO" id="GO:0005546">
    <property type="term" value="F:phosphatidylinositol-4,5-bisphosphate binding"/>
    <property type="evidence" value="ECO:0007669"/>
    <property type="project" value="TreeGrafter"/>
</dbReference>
<sequence>MELEKQASKIRQGFVSLPGSRDRANGPVIIINIGQWNLHSKDKLDSDKNVLQYEELVSLLGYLAQIPEDEARAQGFTVLIDGRKAPLKYLRRVLRACQQALYLMIRHVVIIQPERFFEQQKFNFELLKEAYEFKTSMTSVHRLTKYIDVAQLPEALGGTFRYNANVWVDLRKRYENFIVKVNNWLQTTKRLENSNISDSMLSAGGDIVKKVATNSAVDLYKMGNDLLDDLLPVDATTLKSGNSDWNDAAKKIEQLLKQLKEAEEFSCQENKNAEQHKTASAKLIEDYSQGVNNLLFWICGAGEKWLLTLHEIGDSADDARQLVKEHLELEIKSKELMDQVDELNDMANTLLTEFPDESDSVESNKMQLNKIVKVFCYRIQRQKRISLQSVLFHEKLNDFSRTTDVLLESLCTEVKAENSDDVEAEKYTMERKAEKMENIYHDVVDTGISFIDELCVDESNSVGRAIARDYSAAVVHIRSKMHETRDRRRRCQDLLDVRRLKLQQLLQLYTCENDGEQATCCFANLMHKSATRWIEELYETLINDYSEIECNGIEMGIFQEDRAKLEETARSTYEYGKQLCQVALVLRRSLRMEVQPQLTLNQKLENIWGKFCRALSESESNINIAIAFYTTANEVNHKLDDLNEKLIGRNMDVNRRPLAYMINMEKNRLGGDMRELRHIAAVLTKQFDSKNYRNKYIGEQKSAVPQHIQLQLEEIEEKFHNLNINISKVMNCHEPKANSPTEPDVLSTSNFSVDNKRKLHTNGSDSHNDNALNNVVQENNSDKDIPSHLDADTDSPTLPVTLLSEAR</sequence>
<feature type="compositionally biased region" description="Basic and acidic residues" evidence="4">
    <location>
        <begin position="780"/>
        <end position="791"/>
    </location>
</feature>
<dbReference type="Pfam" id="PF24915">
    <property type="entry name" value="Spectrin_SESTD1"/>
    <property type="match status" value="1"/>
</dbReference>
<dbReference type="GO" id="GO:0070273">
    <property type="term" value="F:phosphatidylinositol-4-phosphate binding"/>
    <property type="evidence" value="ECO:0007669"/>
    <property type="project" value="TreeGrafter"/>
</dbReference>
<organism evidence="6 7">
    <name type="scientific">Syphacia muris</name>
    <dbReference type="NCBI Taxonomy" id="451379"/>
    <lineage>
        <taxon>Eukaryota</taxon>
        <taxon>Metazoa</taxon>
        <taxon>Ecdysozoa</taxon>
        <taxon>Nematoda</taxon>
        <taxon>Chromadorea</taxon>
        <taxon>Rhabditida</taxon>
        <taxon>Spirurina</taxon>
        <taxon>Oxyuridomorpha</taxon>
        <taxon>Oxyuroidea</taxon>
        <taxon>Oxyuridae</taxon>
        <taxon>Syphacia</taxon>
    </lineage>
</organism>
<keyword evidence="3" id="KW-0175">Coiled coil</keyword>
<dbReference type="GO" id="GO:0043325">
    <property type="term" value="F:phosphatidylinositol-3,4-bisphosphate binding"/>
    <property type="evidence" value="ECO:0007669"/>
    <property type="project" value="TreeGrafter"/>
</dbReference>
<feature type="coiled-coil region" evidence="3">
    <location>
        <begin position="319"/>
        <end position="353"/>
    </location>
</feature>
<evidence type="ECO:0000256" key="4">
    <source>
        <dbReference type="SAM" id="MobiDB-lite"/>
    </source>
</evidence>
<dbReference type="SMART" id="SM00516">
    <property type="entry name" value="SEC14"/>
    <property type="match status" value="1"/>
</dbReference>
<reference evidence="7" key="1">
    <citation type="submission" date="2017-02" db="UniProtKB">
        <authorList>
            <consortium name="WormBaseParasite"/>
        </authorList>
    </citation>
    <scope>IDENTIFICATION</scope>
</reference>
<dbReference type="PROSITE" id="PS50191">
    <property type="entry name" value="CRAL_TRIO"/>
    <property type="match status" value="1"/>
</dbReference>
<keyword evidence="6" id="KW-1185">Reference proteome</keyword>
<dbReference type="Proteomes" id="UP000046393">
    <property type="component" value="Unplaced"/>
</dbReference>
<comment type="similarity">
    <text evidence="2">Belongs to the SOLO family.</text>
</comment>
<dbReference type="CDD" id="cd00170">
    <property type="entry name" value="SEC14"/>
    <property type="match status" value="1"/>
</dbReference>
<evidence type="ECO:0000256" key="1">
    <source>
        <dbReference type="ARBA" id="ARBA00022737"/>
    </source>
</evidence>
<dbReference type="SUPFAM" id="SSF46966">
    <property type="entry name" value="Spectrin repeat"/>
    <property type="match status" value="1"/>
</dbReference>